<name>A0A1G5HPE8_9BACT</name>
<dbReference type="CDD" id="cd08168">
    <property type="entry name" value="Cytochrom_C3"/>
    <property type="match status" value="3"/>
</dbReference>
<dbReference type="PANTHER" id="PTHR39425:SF1">
    <property type="entry name" value="CYTOCHROME C7-LIKE DOMAIN-CONTAINING PROTEIN"/>
    <property type="match status" value="1"/>
</dbReference>
<dbReference type="STRING" id="419481.SAMN05216233_11518"/>
<evidence type="ECO:0000256" key="1">
    <source>
        <dbReference type="ARBA" id="ARBA00022448"/>
    </source>
</evidence>
<proteinExistence type="predicted"/>
<protein>
    <submittedName>
        <fullName evidence="7">Doubled CXXCH domain-containing protein</fullName>
    </submittedName>
</protein>
<feature type="domain" description="Class III cytochrome C" evidence="6">
    <location>
        <begin position="226"/>
        <end position="304"/>
    </location>
</feature>
<dbReference type="GO" id="GO:0009055">
    <property type="term" value="F:electron transfer activity"/>
    <property type="evidence" value="ECO:0007669"/>
    <property type="project" value="InterPro"/>
</dbReference>
<keyword evidence="3" id="KW-0479">Metal-binding</keyword>
<evidence type="ECO:0000256" key="3">
    <source>
        <dbReference type="ARBA" id="ARBA00022723"/>
    </source>
</evidence>
<dbReference type="Pfam" id="PF02085">
    <property type="entry name" value="Cytochrom_CIII"/>
    <property type="match status" value="2"/>
</dbReference>
<evidence type="ECO:0000256" key="4">
    <source>
        <dbReference type="ARBA" id="ARBA00022982"/>
    </source>
</evidence>
<evidence type="ECO:0000313" key="8">
    <source>
        <dbReference type="Proteomes" id="UP000198870"/>
    </source>
</evidence>
<dbReference type="PANTHER" id="PTHR39425">
    <property type="entry name" value="LIPOPROTEIN CYTOCHROME C"/>
    <property type="match status" value="1"/>
</dbReference>
<dbReference type="AlphaFoldDB" id="A0A1G5HPE8"/>
<feature type="domain" description="Class III cytochrome C" evidence="6">
    <location>
        <begin position="49"/>
        <end position="131"/>
    </location>
</feature>
<keyword evidence="8" id="KW-1185">Reference proteome</keyword>
<evidence type="ECO:0000259" key="6">
    <source>
        <dbReference type="Pfam" id="PF02085"/>
    </source>
</evidence>
<dbReference type="PROSITE" id="PS51257">
    <property type="entry name" value="PROKAR_LIPOPROTEIN"/>
    <property type="match status" value="1"/>
</dbReference>
<dbReference type="Proteomes" id="UP000198870">
    <property type="component" value="Unassembled WGS sequence"/>
</dbReference>
<dbReference type="InterPro" id="IPR036280">
    <property type="entry name" value="Multihaem_cyt_sf"/>
</dbReference>
<evidence type="ECO:0000256" key="2">
    <source>
        <dbReference type="ARBA" id="ARBA00022617"/>
    </source>
</evidence>
<sequence length="312" mass="32930">MRKRVEATLAVFLILSCVGLRLAYTAHRTSPEESVDLITIDALAPLDSQERPAVRFPHDLHVAATDEGASCLACHDPAPGDSPGISFALKDRQGLSGLAVQDFYHDHCIGCHAEREATGEPTGPQVCSGCHVKHAPNPSSMSHAVDFDARLHVRHTDDAALDCQTCHDALASSQGRGDTAQTSHTLCITCHLDIATSDAPLDCTGCHAKPLSSSDSGELPAMAAYGGEVAFDHDLHEESVISCDICHHKEPDTGCAECHTRDGSPEGDGVTLQTAIHSLDAERSCIGCHDTMGAGVVDDCTGCHAPFGTEPR</sequence>
<dbReference type="GO" id="GO:0046872">
    <property type="term" value="F:metal ion binding"/>
    <property type="evidence" value="ECO:0007669"/>
    <property type="project" value="UniProtKB-KW"/>
</dbReference>
<dbReference type="OrthoDB" id="5427780at2"/>
<reference evidence="7 8" key="1">
    <citation type="submission" date="2016-10" db="EMBL/GenBank/DDBJ databases">
        <authorList>
            <person name="de Groot N.N."/>
        </authorList>
    </citation>
    <scope>NUCLEOTIDE SEQUENCE [LARGE SCALE GENOMIC DNA]</scope>
    <source>
        <strain evidence="7 8">AA1</strain>
    </source>
</reference>
<dbReference type="SUPFAM" id="SSF48695">
    <property type="entry name" value="Multiheme cytochromes"/>
    <property type="match status" value="1"/>
</dbReference>
<organism evidence="7 8">
    <name type="scientific">Desulfoluna spongiiphila</name>
    <dbReference type="NCBI Taxonomy" id="419481"/>
    <lineage>
        <taxon>Bacteria</taxon>
        <taxon>Pseudomonadati</taxon>
        <taxon>Thermodesulfobacteriota</taxon>
        <taxon>Desulfobacteria</taxon>
        <taxon>Desulfobacterales</taxon>
        <taxon>Desulfolunaceae</taxon>
        <taxon>Desulfoluna</taxon>
    </lineage>
</organism>
<dbReference type="Gene3D" id="3.90.10.10">
    <property type="entry name" value="Cytochrome C3"/>
    <property type="match status" value="3"/>
</dbReference>
<keyword evidence="2" id="KW-0349">Heme</keyword>
<keyword evidence="5" id="KW-0408">Iron</keyword>
<dbReference type="GO" id="GO:0020037">
    <property type="term" value="F:heme binding"/>
    <property type="evidence" value="ECO:0007669"/>
    <property type="project" value="InterPro"/>
</dbReference>
<accession>A0A1G5HPE8</accession>
<keyword evidence="4" id="KW-0249">Electron transport</keyword>
<dbReference type="InterPro" id="IPR020942">
    <property type="entry name" value="Cyt_c_III_dom"/>
</dbReference>
<keyword evidence="1" id="KW-0813">Transport</keyword>
<evidence type="ECO:0000313" key="7">
    <source>
        <dbReference type="EMBL" id="SCY65329.1"/>
    </source>
</evidence>
<dbReference type="RefSeq" id="WP_092212678.1">
    <property type="nucleotide sequence ID" value="NZ_FMUX01000015.1"/>
</dbReference>
<dbReference type="EMBL" id="FMUX01000015">
    <property type="protein sequence ID" value="SCY65329.1"/>
    <property type="molecule type" value="Genomic_DNA"/>
</dbReference>
<evidence type="ECO:0000256" key="5">
    <source>
        <dbReference type="ARBA" id="ARBA00023004"/>
    </source>
</evidence>
<gene>
    <name evidence="7" type="ORF">SAMN05216233_11518</name>
</gene>